<protein>
    <submittedName>
        <fullName evidence="1">Uncharacterized protein</fullName>
    </submittedName>
</protein>
<dbReference type="EMBL" id="LAZR01004836">
    <property type="protein sequence ID" value="KKN05155.1"/>
    <property type="molecule type" value="Genomic_DNA"/>
</dbReference>
<evidence type="ECO:0000313" key="1">
    <source>
        <dbReference type="EMBL" id="KKN05155.1"/>
    </source>
</evidence>
<comment type="caution">
    <text evidence="1">The sequence shown here is derived from an EMBL/GenBank/DDBJ whole genome shotgun (WGS) entry which is preliminary data.</text>
</comment>
<organism evidence="1">
    <name type="scientific">marine sediment metagenome</name>
    <dbReference type="NCBI Taxonomy" id="412755"/>
    <lineage>
        <taxon>unclassified sequences</taxon>
        <taxon>metagenomes</taxon>
        <taxon>ecological metagenomes</taxon>
    </lineage>
</organism>
<name>A0A0F9MCP0_9ZZZZ</name>
<sequence length="144" mass="14877">MALTADRLPPETRYIDQSVGGVVIEYTVAASTTIYKGAFVRIDAGGDIEPCASTSTEPCLGVALEKADNSGGADGDIRCRVLGGAIIEHAITATVADIEAPVYTSDDETLTLTSTTNELLGVLIGIADTNTGIIKCMWPGTGLN</sequence>
<reference evidence="1" key="1">
    <citation type="journal article" date="2015" name="Nature">
        <title>Complex archaea that bridge the gap between prokaryotes and eukaryotes.</title>
        <authorList>
            <person name="Spang A."/>
            <person name="Saw J.H."/>
            <person name="Jorgensen S.L."/>
            <person name="Zaremba-Niedzwiedzka K."/>
            <person name="Martijn J."/>
            <person name="Lind A.E."/>
            <person name="van Eijk R."/>
            <person name="Schleper C."/>
            <person name="Guy L."/>
            <person name="Ettema T.J."/>
        </authorList>
    </citation>
    <scope>NUCLEOTIDE SEQUENCE</scope>
</reference>
<accession>A0A0F9MCP0</accession>
<proteinExistence type="predicted"/>
<dbReference type="InterPro" id="IPR011231">
    <property type="entry name" value="Phage_VT1-Sakai_H0018"/>
</dbReference>
<dbReference type="Pfam" id="PF09956">
    <property type="entry name" value="Phage_cement_2"/>
    <property type="match status" value="1"/>
</dbReference>
<gene>
    <name evidence="1" type="ORF">LCGC14_1090120</name>
</gene>
<dbReference type="AlphaFoldDB" id="A0A0F9MCP0"/>